<dbReference type="RefSeq" id="WP_377393633.1">
    <property type="nucleotide sequence ID" value="NZ_JBHUIX010000021.1"/>
</dbReference>
<reference evidence="2" key="1">
    <citation type="journal article" date="2019" name="Int. J. Syst. Evol. Microbiol.">
        <title>The Global Catalogue of Microorganisms (GCM) 10K type strain sequencing project: providing services to taxonomists for standard genome sequencing and annotation.</title>
        <authorList>
            <consortium name="The Broad Institute Genomics Platform"/>
            <consortium name="The Broad Institute Genome Sequencing Center for Infectious Disease"/>
            <person name="Wu L."/>
            <person name="Ma J."/>
        </authorList>
    </citation>
    <scope>NUCLEOTIDE SEQUENCE [LARGE SCALE GENOMIC DNA]</scope>
    <source>
        <strain evidence="2">CCUG 55131</strain>
    </source>
</reference>
<comment type="caution">
    <text evidence="1">The sequence shown here is derived from an EMBL/GenBank/DDBJ whole genome shotgun (WGS) entry which is preliminary data.</text>
</comment>
<evidence type="ECO:0000313" key="2">
    <source>
        <dbReference type="Proteomes" id="UP001597413"/>
    </source>
</evidence>
<organism evidence="1 2">
    <name type="scientific">Rhodobacter lacus</name>
    <dbReference type="NCBI Taxonomy" id="1641972"/>
    <lineage>
        <taxon>Bacteria</taxon>
        <taxon>Pseudomonadati</taxon>
        <taxon>Pseudomonadota</taxon>
        <taxon>Alphaproteobacteria</taxon>
        <taxon>Rhodobacterales</taxon>
        <taxon>Rhodobacter group</taxon>
        <taxon>Rhodobacter</taxon>
    </lineage>
</organism>
<name>A0ABW5ADG7_9RHOB</name>
<gene>
    <name evidence="1" type="ORF">ACFSM0_17590</name>
</gene>
<proteinExistence type="predicted"/>
<protein>
    <submittedName>
        <fullName evidence="1">Uncharacterized protein</fullName>
    </submittedName>
</protein>
<sequence length="98" mass="10124">MAGTYRKRIRELIAALTEPAHASEAKDAIRGLIEKIVQRPVPSTTAKGGVDLVADLHGSLAGLLRLATGQPVHVVTRGAAGTGATEVQLVSNGTAMRS</sequence>
<accession>A0ABW5ADG7</accession>
<dbReference type="Proteomes" id="UP001597413">
    <property type="component" value="Unassembled WGS sequence"/>
</dbReference>
<dbReference type="EMBL" id="JBHUIX010000021">
    <property type="protein sequence ID" value="MFD2175911.1"/>
    <property type="molecule type" value="Genomic_DNA"/>
</dbReference>
<evidence type="ECO:0000313" key="1">
    <source>
        <dbReference type="EMBL" id="MFD2175911.1"/>
    </source>
</evidence>
<keyword evidence="2" id="KW-1185">Reference proteome</keyword>